<organism evidence="2 3">
    <name type="scientific">Paenibacillus gansuensis</name>
    <dbReference type="NCBI Taxonomy" id="306542"/>
    <lineage>
        <taxon>Bacteria</taxon>
        <taxon>Bacillati</taxon>
        <taxon>Bacillota</taxon>
        <taxon>Bacilli</taxon>
        <taxon>Bacillales</taxon>
        <taxon>Paenibacillaceae</taxon>
        <taxon>Paenibacillus</taxon>
    </lineage>
</organism>
<dbReference type="RefSeq" id="WP_377606031.1">
    <property type="nucleotide sequence ID" value="NZ_JBHUME010000014.1"/>
</dbReference>
<keyword evidence="1" id="KW-0732">Signal</keyword>
<evidence type="ECO:0000313" key="2">
    <source>
        <dbReference type="EMBL" id="MFD2614782.1"/>
    </source>
</evidence>
<dbReference type="EMBL" id="JBHUME010000014">
    <property type="protein sequence ID" value="MFD2614782.1"/>
    <property type="molecule type" value="Genomic_DNA"/>
</dbReference>
<gene>
    <name evidence="2" type="ORF">ACFSUF_20415</name>
</gene>
<feature type="chain" id="PRO_5046991591" evidence="1">
    <location>
        <begin position="26"/>
        <end position="211"/>
    </location>
</feature>
<dbReference type="InterPro" id="IPR052913">
    <property type="entry name" value="Glycopeptide_resist_protein"/>
</dbReference>
<comment type="caution">
    <text evidence="2">The sequence shown here is derived from an EMBL/GenBank/DDBJ whole genome shotgun (WGS) entry which is preliminary data.</text>
</comment>
<dbReference type="Proteomes" id="UP001597541">
    <property type="component" value="Unassembled WGS sequence"/>
</dbReference>
<proteinExistence type="predicted"/>
<keyword evidence="3" id="KW-1185">Reference proteome</keyword>
<protein>
    <submittedName>
        <fullName evidence="2">VanW family protein</fullName>
    </submittedName>
</protein>
<evidence type="ECO:0000313" key="3">
    <source>
        <dbReference type="Proteomes" id="UP001597541"/>
    </source>
</evidence>
<accession>A0ABW5PKA1</accession>
<evidence type="ECO:0000256" key="1">
    <source>
        <dbReference type="SAM" id="SignalP"/>
    </source>
</evidence>
<name>A0ABW5PKA1_9BACL</name>
<dbReference type="PANTHER" id="PTHR35788:SF1">
    <property type="entry name" value="EXPORTED PROTEIN"/>
    <property type="match status" value="1"/>
</dbReference>
<reference evidence="3" key="1">
    <citation type="journal article" date="2019" name="Int. J. Syst. Evol. Microbiol.">
        <title>The Global Catalogue of Microorganisms (GCM) 10K type strain sequencing project: providing services to taxonomists for standard genome sequencing and annotation.</title>
        <authorList>
            <consortium name="The Broad Institute Genomics Platform"/>
            <consortium name="The Broad Institute Genome Sequencing Center for Infectious Disease"/>
            <person name="Wu L."/>
            <person name="Ma J."/>
        </authorList>
    </citation>
    <scope>NUCLEOTIDE SEQUENCE [LARGE SCALE GENOMIC DNA]</scope>
    <source>
        <strain evidence="3">KCTC 3950</strain>
    </source>
</reference>
<sequence>MKKPMILLTLAAALTWSGGIPHAEAASTTASASIASASQQYKAFLKKSTGTNISKFTVQTPYYKGDGGYHNIQLAVAKLNGTIVEASKSFSFNQTVGNSNLAKDGWKKAKVIVNGKFSTGYGGGICQVSTTLYNSAAKAGMVTLERHHHSKTVGYVPAGKDATIAYGSLDFRFQNPYQRPVKIKASLSGRNIVVEFQSMNTYQEFLYKYMK</sequence>
<feature type="signal peptide" evidence="1">
    <location>
        <begin position="1"/>
        <end position="25"/>
    </location>
</feature>
<dbReference type="Pfam" id="PF04294">
    <property type="entry name" value="VanW"/>
    <property type="match status" value="1"/>
</dbReference>
<dbReference type="InterPro" id="IPR007391">
    <property type="entry name" value="Vancomycin_resist_VanW"/>
</dbReference>
<dbReference type="PANTHER" id="PTHR35788">
    <property type="entry name" value="EXPORTED PROTEIN-RELATED"/>
    <property type="match status" value="1"/>
</dbReference>